<accession>A0A2D3VBL4</accession>
<keyword evidence="1" id="KW-0472">Membrane</keyword>
<dbReference type="PANTHER" id="PTHR35394:SF5">
    <property type="entry name" value="DUF3176 DOMAIN-CONTAINING PROTEIN"/>
    <property type="match status" value="1"/>
</dbReference>
<feature type="transmembrane region" description="Helical" evidence="1">
    <location>
        <begin position="528"/>
        <end position="551"/>
    </location>
</feature>
<evidence type="ECO:0000313" key="3">
    <source>
        <dbReference type="Proteomes" id="UP000225277"/>
    </source>
</evidence>
<dbReference type="PANTHER" id="PTHR35394">
    <property type="entry name" value="DUF3176 DOMAIN-CONTAINING PROTEIN"/>
    <property type="match status" value="1"/>
</dbReference>
<gene>
    <name evidence="2" type="ORF">RCC_03699</name>
</gene>
<keyword evidence="1" id="KW-1133">Transmembrane helix</keyword>
<dbReference type="STRING" id="112498.A0A2D3VBL4"/>
<dbReference type="Proteomes" id="UP000225277">
    <property type="component" value="Unassembled WGS sequence"/>
</dbReference>
<keyword evidence="1" id="KW-0812">Transmembrane</keyword>
<organism evidence="2 3">
    <name type="scientific">Ramularia collo-cygni</name>
    <dbReference type="NCBI Taxonomy" id="112498"/>
    <lineage>
        <taxon>Eukaryota</taxon>
        <taxon>Fungi</taxon>
        <taxon>Dikarya</taxon>
        <taxon>Ascomycota</taxon>
        <taxon>Pezizomycotina</taxon>
        <taxon>Dothideomycetes</taxon>
        <taxon>Dothideomycetidae</taxon>
        <taxon>Mycosphaerellales</taxon>
        <taxon>Mycosphaerellaceae</taxon>
        <taxon>Ramularia</taxon>
    </lineage>
</organism>
<evidence type="ECO:0000256" key="1">
    <source>
        <dbReference type="SAM" id="Phobius"/>
    </source>
</evidence>
<protein>
    <submittedName>
        <fullName evidence="2">Uncharacterized protein</fullName>
    </submittedName>
</protein>
<dbReference type="InterPro" id="IPR021514">
    <property type="entry name" value="DUF3176"/>
</dbReference>
<dbReference type="GeneID" id="35598897"/>
<proteinExistence type="predicted"/>
<dbReference type="Pfam" id="PF11374">
    <property type="entry name" value="DUF3176"/>
    <property type="match status" value="1"/>
</dbReference>
<dbReference type="EMBL" id="FJUY01000004">
    <property type="protein sequence ID" value="CZT17863.1"/>
    <property type="molecule type" value="Genomic_DNA"/>
</dbReference>
<name>A0A2D3VBL4_9PEZI</name>
<reference evidence="2 3" key="1">
    <citation type="submission" date="2016-03" db="EMBL/GenBank/DDBJ databases">
        <authorList>
            <person name="Ploux O."/>
        </authorList>
    </citation>
    <scope>NUCLEOTIDE SEQUENCE [LARGE SCALE GENOMIC DNA]</scope>
    <source>
        <strain evidence="2 3">URUG2</strain>
    </source>
</reference>
<sequence>MAFRMKRVGEDASISHHTDISGHNRITSFSKPNLASSDTLETLLRSDRADSSRHSAIRRYRCTGQWVWEILAVVFSTVCLVVVTAALLVMNDRRLMDWKLPISPNALVSIFVTLSKSSLLMLTAEGISQLKWKYLAETTRRLYDLQIFDDASRGPWGALKLLITCKSKPALAYIGAIITVVALAMDPFAQQILESRSVMMASADDMAVIRTATAYEVAVREGSGPSAFAGIDLILNMTNSIYAGMFHGTSKSQVEHICSTANCTWDTFQSLGVCSQCTNETDLATGTCLSSNITGSAGLVTNTEQNCTYTTPNGTALEASTSYDPDTRAHNSTVLQTVVESQALVDGNLSARLATISIIRLGPQLEWYLPWPAIYTCEISPCQKMFLPSVINGSLFDTVIDEQPTNFSHCHSETDASHCAALPMGETSNMSTIEDPSAMWISTEAITSMRTLIKTLLTHTNSNIGMKRLAASPGALMTSMLWKLNNGNIMQTIDDIATAMTNQIREGPNSTWVQGKAMTPTVVVHVNWWFFSLPVMVLLLAVTFLVTLILTSRDANTPVWKSSILGMVFLQLDVRTLGDRNVVSLHEMELAAMETEVSIRRDIVT</sequence>
<feature type="transmembrane region" description="Helical" evidence="1">
    <location>
        <begin position="66"/>
        <end position="90"/>
    </location>
</feature>
<dbReference type="RefSeq" id="XP_023624754.1">
    <property type="nucleotide sequence ID" value="XM_023768986.1"/>
</dbReference>
<keyword evidence="3" id="KW-1185">Reference proteome</keyword>
<dbReference type="AlphaFoldDB" id="A0A2D3VBL4"/>
<evidence type="ECO:0000313" key="2">
    <source>
        <dbReference type="EMBL" id="CZT17863.1"/>
    </source>
</evidence>
<dbReference type="OrthoDB" id="5242705at2759"/>